<dbReference type="OMA" id="CSDVDTH"/>
<dbReference type="Gene3D" id="1.20.1070.10">
    <property type="entry name" value="Rhodopsin 7-helix transmembrane proteins"/>
    <property type="match status" value="1"/>
</dbReference>
<keyword evidence="13" id="KW-1185">Reference proteome</keyword>
<reference evidence="12" key="2">
    <citation type="submission" date="2021-01" db="UniProtKB">
        <authorList>
            <consortium name="EnsemblMetazoa"/>
        </authorList>
    </citation>
    <scope>IDENTIFICATION</scope>
</reference>
<dbReference type="PROSITE" id="PS50262">
    <property type="entry name" value="G_PROTEIN_RECEP_F1_2"/>
    <property type="match status" value="1"/>
</dbReference>
<evidence type="ECO:0000256" key="5">
    <source>
        <dbReference type="ARBA" id="ARBA00023040"/>
    </source>
</evidence>
<sequence>MEASTQSSVEAPTIAFHHRVIVASVLAGLAIIGLFGNTLVIVSVITTKNLRTVTNILVVNLAFADILTCCSIPFQIAGLLSQTGRYPIPEILCATVAGVGYTSVCSSVSNLVAIGFVRWYVITRSIRGHQGLNTPKNIAKVVLFIWMESVALMIIPPVLGVGTLGYSRYYGICTLTDTNPRAFDNVIFQGAVIITALILTLVFYGLILRHVLQHNKQFRDKFADDRVSDSSSADTQQKKASLSSSQDSRPPMIKAINQKEIEITKNVFTVVCLFMICFVALGVNSVIPRASLTILYGYMIMIANSVVNPIIYGLKHPNFQEAFKRIICCRRRPLERVSN</sequence>
<dbReference type="FunFam" id="1.20.1070.10:FF:000242">
    <property type="entry name" value="Uncharacterized protein"/>
    <property type="match status" value="1"/>
</dbReference>
<reference evidence="13" key="1">
    <citation type="submission" date="2015-02" db="EMBL/GenBank/DDBJ databases">
        <title>Genome sequencing for Strongylocentrotus purpuratus.</title>
        <authorList>
            <person name="Murali S."/>
            <person name="Liu Y."/>
            <person name="Vee V."/>
            <person name="English A."/>
            <person name="Wang M."/>
            <person name="Skinner E."/>
            <person name="Han Y."/>
            <person name="Muzny D.M."/>
            <person name="Worley K.C."/>
            <person name="Gibbs R.A."/>
        </authorList>
    </citation>
    <scope>NUCLEOTIDE SEQUENCE</scope>
</reference>
<accession>A0A7M7RC39</accession>
<evidence type="ECO:0000256" key="10">
    <source>
        <dbReference type="SAM" id="Phobius"/>
    </source>
</evidence>
<dbReference type="GO" id="GO:0004930">
    <property type="term" value="F:G protein-coupled receptor activity"/>
    <property type="evidence" value="ECO:0007669"/>
    <property type="project" value="UniProtKB-KW"/>
</dbReference>
<dbReference type="CDD" id="cd00637">
    <property type="entry name" value="7tm_classA_rhodopsin-like"/>
    <property type="match status" value="1"/>
</dbReference>
<evidence type="ECO:0000313" key="13">
    <source>
        <dbReference type="Proteomes" id="UP000007110"/>
    </source>
</evidence>
<keyword evidence="3 10" id="KW-0812">Transmembrane</keyword>
<feature type="region of interest" description="Disordered" evidence="9">
    <location>
        <begin position="227"/>
        <end position="250"/>
    </location>
</feature>
<dbReference type="GO" id="GO:0007186">
    <property type="term" value="P:G protein-coupled receptor signaling pathway"/>
    <property type="evidence" value="ECO:0000318"/>
    <property type="project" value="GO_Central"/>
</dbReference>
<dbReference type="Pfam" id="PF00001">
    <property type="entry name" value="7tm_1"/>
    <property type="match status" value="1"/>
</dbReference>
<dbReference type="GO" id="GO:0005886">
    <property type="term" value="C:plasma membrane"/>
    <property type="evidence" value="ECO:0007669"/>
    <property type="project" value="UniProtKB-SubCell"/>
</dbReference>
<dbReference type="AlphaFoldDB" id="A0A7M7RC39"/>
<evidence type="ECO:0000256" key="6">
    <source>
        <dbReference type="ARBA" id="ARBA00023136"/>
    </source>
</evidence>
<feature type="transmembrane region" description="Helical" evidence="10">
    <location>
        <begin position="293"/>
        <end position="314"/>
    </location>
</feature>
<proteinExistence type="predicted"/>
<feature type="transmembrane region" description="Helical" evidence="10">
    <location>
        <begin position="20"/>
        <end position="45"/>
    </location>
</feature>
<feature type="transmembrane region" description="Helical" evidence="10">
    <location>
        <begin position="100"/>
        <end position="121"/>
    </location>
</feature>
<evidence type="ECO:0000256" key="2">
    <source>
        <dbReference type="ARBA" id="ARBA00022475"/>
    </source>
</evidence>
<keyword evidence="8" id="KW-0807">Transducer</keyword>
<dbReference type="SMART" id="SM01381">
    <property type="entry name" value="7TM_GPCR_Srsx"/>
    <property type="match status" value="1"/>
</dbReference>
<keyword evidence="2" id="KW-1003">Cell membrane</keyword>
<organism evidence="12 13">
    <name type="scientific">Strongylocentrotus purpuratus</name>
    <name type="common">Purple sea urchin</name>
    <dbReference type="NCBI Taxonomy" id="7668"/>
    <lineage>
        <taxon>Eukaryota</taxon>
        <taxon>Metazoa</taxon>
        <taxon>Echinodermata</taxon>
        <taxon>Eleutherozoa</taxon>
        <taxon>Echinozoa</taxon>
        <taxon>Echinoidea</taxon>
        <taxon>Euechinoidea</taxon>
        <taxon>Echinacea</taxon>
        <taxon>Camarodonta</taxon>
        <taxon>Echinidea</taxon>
        <taxon>Strongylocentrotidae</taxon>
        <taxon>Strongylocentrotus</taxon>
    </lineage>
</organism>
<dbReference type="InterPro" id="IPR017452">
    <property type="entry name" value="GPCR_Rhodpsn_7TM"/>
</dbReference>
<protein>
    <recommendedName>
        <fullName evidence="11">G-protein coupled receptors family 1 profile domain-containing protein</fullName>
    </recommendedName>
</protein>
<feature type="transmembrane region" description="Helical" evidence="10">
    <location>
        <begin position="141"/>
        <end position="166"/>
    </location>
</feature>
<keyword evidence="7" id="KW-0675">Receptor</keyword>
<evidence type="ECO:0000313" key="12">
    <source>
        <dbReference type="EnsemblMetazoa" id="XP_787287"/>
    </source>
</evidence>
<feature type="transmembrane region" description="Helical" evidence="10">
    <location>
        <begin position="267"/>
        <end position="287"/>
    </location>
</feature>
<dbReference type="PANTHER" id="PTHR24228:SF72">
    <property type="entry name" value="G-PROTEIN COUPLED RECEPTORS FAMILY 1 PROFILE DOMAIN-CONTAINING PROTEIN"/>
    <property type="match status" value="1"/>
</dbReference>
<dbReference type="PRINTS" id="PR00237">
    <property type="entry name" value="GPCRRHODOPSN"/>
</dbReference>
<comment type="subcellular location">
    <subcellularLocation>
        <location evidence="1">Cell membrane</location>
        <topology evidence="1">Multi-pass membrane protein</topology>
    </subcellularLocation>
</comment>
<keyword evidence="6 10" id="KW-0472">Membrane</keyword>
<dbReference type="OrthoDB" id="9996086at2759"/>
<dbReference type="RefSeq" id="XP_787287.2">
    <property type="nucleotide sequence ID" value="XM_782194.2"/>
</dbReference>
<dbReference type="GeneID" id="582234"/>
<feature type="transmembrane region" description="Helical" evidence="10">
    <location>
        <begin position="186"/>
        <end position="207"/>
    </location>
</feature>
<evidence type="ECO:0000256" key="8">
    <source>
        <dbReference type="ARBA" id="ARBA00023224"/>
    </source>
</evidence>
<dbReference type="InterPro" id="IPR000276">
    <property type="entry name" value="GPCR_Rhodpsn"/>
</dbReference>
<evidence type="ECO:0000259" key="11">
    <source>
        <dbReference type="PROSITE" id="PS50262"/>
    </source>
</evidence>
<evidence type="ECO:0000256" key="3">
    <source>
        <dbReference type="ARBA" id="ARBA00022692"/>
    </source>
</evidence>
<dbReference type="EnsemblMetazoa" id="XM_782194">
    <property type="protein sequence ID" value="XP_787287"/>
    <property type="gene ID" value="LOC582234"/>
</dbReference>
<dbReference type="SUPFAM" id="SSF81321">
    <property type="entry name" value="Family A G protein-coupled receptor-like"/>
    <property type="match status" value="1"/>
</dbReference>
<dbReference type="InParanoid" id="A0A7M7RC39"/>
<dbReference type="PANTHER" id="PTHR24228">
    <property type="entry name" value="B2 BRADYKININ RECEPTOR/ANGIOTENSIN II RECEPTOR"/>
    <property type="match status" value="1"/>
</dbReference>
<evidence type="ECO:0000256" key="4">
    <source>
        <dbReference type="ARBA" id="ARBA00022989"/>
    </source>
</evidence>
<evidence type="ECO:0000256" key="7">
    <source>
        <dbReference type="ARBA" id="ARBA00023170"/>
    </source>
</evidence>
<keyword evidence="5" id="KW-0297">G-protein coupled receptor</keyword>
<feature type="transmembrane region" description="Helical" evidence="10">
    <location>
        <begin position="57"/>
        <end position="80"/>
    </location>
</feature>
<dbReference type="KEGG" id="spu:582234"/>
<feature type="compositionally biased region" description="Polar residues" evidence="9">
    <location>
        <begin position="238"/>
        <end position="248"/>
    </location>
</feature>
<feature type="domain" description="G-protein coupled receptors family 1 profile" evidence="11">
    <location>
        <begin position="36"/>
        <end position="312"/>
    </location>
</feature>
<keyword evidence="4 10" id="KW-1133">Transmembrane helix</keyword>
<dbReference type="Proteomes" id="UP000007110">
    <property type="component" value="Unassembled WGS sequence"/>
</dbReference>
<name>A0A7M7RC39_STRPU</name>
<evidence type="ECO:0000256" key="9">
    <source>
        <dbReference type="SAM" id="MobiDB-lite"/>
    </source>
</evidence>
<evidence type="ECO:0000256" key="1">
    <source>
        <dbReference type="ARBA" id="ARBA00004651"/>
    </source>
</evidence>